<reference evidence="3 4" key="1">
    <citation type="submission" date="2023-02" db="EMBL/GenBank/DDBJ databases">
        <title>Microbacterium betulae sp. nov., isolated from birch wood.</title>
        <authorList>
            <person name="Pasciak M."/>
            <person name="Pawlik K.J."/>
            <person name="Martynowski D."/>
            <person name="Laczmanski L."/>
            <person name="Ciekot J."/>
            <person name="Szponar B."/>
            <person name="Wojcik-Fatla A."/>
            <person name="Mackiewicz B."/>
            <person name="Farian E."/>
            <person name="Cholewa G."/>
            <person name="Cholewa A."/>
            <person name="Dutkiewicz J."/>
        </authorList>
    </citation>
    <scope>NUCLEOTIDE SEQUENCE [LARGE SCALE GENOMIC DNA]</scope>
    <source>
        <strain evidence="3 4">AB</strain>
    </source>
</reference>
<keyword evidence="2" id="KW-0560">Oxidoreductase</keyword>
<dbReference type="Gene3D" id="3.40.50.720">
    <property type="entry name" value="NAD(P)-binding Rossmann-like Domain"/>
    <property type="match status" value="1"/>
</dbReference>
<dbReference type="PRINTS" id="PR00080">
    <property type="entry name" value="SDRFAMILY"/>
</dbReference>
<dbReference type="PANTHER" id="PTHR42760">
    <property type="entry name" value="SHORT-CHAIN DEHYDROGENASES/REDUCTASES FAMILY MEMBER"/>
    <property type="match status" value="1"/>
</dbReference>
<sequence>MSDEHRPVAVVTGGLRGIGRAILDELQARGFCGACVDLVEPDLAEAETPLPEGFRYYRLDISLVEEHQEVVDRIVADFGGIDTLVNNAGIAVRPPTDILDVQPADFDRSLNVNLRGTFFLSQAVARSMVASASTHYRSIVNIASMAAHIAAYDRAQYAIGKAAVSKMTQLYAARLAVDGIHVHEVRPGFIRTPMTAAAAPRIEEIVRDAVPMRRWGTPQDVARTVATLATGGLPYTTGESIWVAGGVTIPQVR</sequence>
<dbReference type="EMBL" id="CP118157">
    <property type="protein sequence ID" value="WOF22838.1"/>
    <property type="molecule type" value="Genomic_DNA"/>
</dbReference>
<dbReference type="NCBIfam" id="NF009386">
    <property type="entry name" value="PRK12745.1"/>
    <property type="match status" value="1"/>
</dbReference>
<accession>A0AA97FGN1</accession>
<keyword evidence="4" id="KW-1185">Reference proteome</keyword>
<evidence type="ECO:0000256" key="1">
    <source>
        <dbReference type="ARBA" id="ARBA00006484"/>
    </source>
</evidence>
<dbReference type="SUPFAM" id="SSF51735">
    <property type="entry name" value="NAD(P)-binding Rossmann-fold domains"/>
    <property type="match status" value="1"/>
</dbReference>
<dbReference type="AlphaFoldDB" id="A0AA97FGN1"/>
<dbReference type="GO" id="GO:0016616">
    <property type="term" value="F:oxidoreductase activity, acting on the CH-OH group of donors, NAD or NADP as acceptor"/>
    <property type="evidence" value="ECO:0007669"/>
    <property type="project" value="TreeGrafter"/>
</dbReference>
<evidence type="ECO:0000313" key="3">
    <source>
        <dbReference type="EMBL" id="WOF22838.1"/>
    </source>
</evidence>
<protein>
    <submittedName>
        <fullName evidence="3">3-ketoacyl-ACP reductase</fullName>
    </submittedName>
</protein>
<name>A0AA97FGN1_9MICO</name>
<dbReference type="Proteomes" id="UP001305498">
    <property type="component" value="Chromosome"/>
</dbReference>
<organism evidence="3 4">
    <name type="scientific">Microbacterium betulae</name>
    <dbReference type="NCBI Taxonomy" id="2981139"/>
    <lineage>
        <taxon>Bacteria</taxon>
        <taxon>Bacillati</taxon>
        <taxon>Actinomycetota</taxon>
        <taxon>Actinomycetes</taxon>
        <taxon>Micrococcales</taxon>
        <taxon>Microbacteriaceae</taxon>
        <taxon>Microbacterium</taxon>
    </lineage>
</organism>
<evidence type="ECO:0000313" key="4">
    <source>
        <dbReference type="Proteomes" id="UP001305498"/>
    </source>
</evidence>
<dbReference type="PRINTS" id="PR00081">
    <property type="entry name" value="GDHRDH"/>
</dbReference>
<gene>
    <name evidence="3" type="ORF">N8K70_15810</name>
</gene>
<dbReference type="FunFam" id="3.40.50.720:FF:000084">
    <property type="entry name" value="Short-chain dehydrogenase reductase"/>
    <property type="match status" value="1"/>
</dbReference>
<dbReference type="Pfam" id="PF13561">
    <property type="entry name" value="adh_short_C2"/>
    <property type="match status" value="1"/>
</dbReference>
<dbReference type="KEGG" id="mbet:N8K70_15810"/>
<evidence type="ECO:0000256" key="2">
    <source>
        <dbReference type="ARBA" id="ARBA00023002"/>
    </source>
</evidence>
<dbReference type="InterPro" id="IPR036291">
    <property type="entry name" value="NAD(P)-bd_dom_sf"/>
</dbReference>
<dbReference type="InterPro" id="IPR002347">
    <property type="entry name" value="SDR_fam"/>
</dbReference>
<comment type="similarity">
    <text evidence="1">Belongs to the short-chain dehydrogenases/reductases (SDR) family.</text>
</comment>
<dbReference type="RefSeq" id="WP_317139309.1">
    <property type="nucleotide sequence ID" value="NZ_CP118157.1"/>
</dbReference>
<proteinExistence type="inferred from homology"/>